<dbReference type="EMBL" id="WPIN01000015">
    <property type="protein sequence ID" value="MVM34243.1"/>
    <property type="molecule type" value="Genomic_DNA"/>
</dbReference>
<keyword evidence="3" id="KW-1185">Reference proteome</keyword>
<feature type="domain" description="N-acetylmuramidase" evidence="1">
    <location>
        <begin position="27"/>
        <end position="192"/>
    </location>
</feature>
<proteinExistence type="predicted"/>
<gene>
    <name evidence="2" type="ORF">GO755_29705</name>
</gene>
<protein>
    <submittedName>
        <fullName evidence="2">DUF3380 domain-containing protein</fullName>
    </submittedName>
</protein>
<dbReference type="RefSeq" id="WP_157589071.1">
    <property type="nucleotide sequence ID" value="NZ_WPIN01000015.1"/>
</dbReference>
<sequence>MPNPIFVQPRLTLNDFQNAAELLSTGVAEVKAVTEVESGGRGFDLTNRVIIRFEPHVFHRYTKGAYDISHPLLSYPVWQPGYPKNLDHSWRLFTEASALDYNAAVMATSFGLFQIMGFNFSACGCKTVSEFVAAMKQSEGEQLRLFVEFVKSRDLDDELKSHNWASFARQYNGAGYKANQYDTKLADAFKRFSVK</sequence>
<organism evidence="2 3">
    <name type="scientific">Spirosoma arboris</name>
    <dbReference type="NCBI Taxonomy" id="2682092"/>
    <lineage>
        <taxon>Bacteria</taxon>
        <taxon>Pseudomonadati</taxon>
        <taxon>Bacteroidota</taxon>
        <taxon>Cytophagia</taxon>
        <taxon>Cytophagales</taxon>
        <taxon>Cytophagaceae</taxon>
        <taxon>Spirosoma</taxon>
    </lineage>
</organism>
<evidence type="ECO:0000313" key="2">
    <source>
        <dbReference type="EMBL" id="MVM34243.1"/>
    </source>
</evidence>
<evidence type="ECO:0000259" key="1">
    <source>
        <dbReference type="Pfam" id="PF11860"/>
    </source>
</evidence>
<dbReference type="AlphaFoldDB" id="A0A7K1SKK1"/>
<reference evidence="2 3" key="1">
    <citation type="submission" date="2019-12" db="EMBL/GenBank/DDBJ databases">
        <title>Spirosoma sp. HMF4905 genome sequencing and assembly.</title>
        <authorList>
            <person name="Kang H."/>
            <person name="Cha I."/>
            <person name="Kim H."/>
            <person name="Joh K."/>
        </authorList>
    </citation>
    <scope>NUCLEOTIDE SEQUENCE [LARGE SCALE GENOMIC DNA]</scope>
    <source>
        <strain evidence="2 3">HMF4905</strain>
    </source>
</reference>
<comment type="caution">
    <text evidence="2">The sequence shown here is derived from an EMBL/GenBank/DDBJ whole genome shotgun (WGS) entry which is preliminary data.</text>
</comment>
<evidence type="ECO:0000313" key="3">
    <source>
        <dbReference type="Proteomes" id="UP000436006"/>
    </source>
</evidence>
<dbReference type="Proteomes" id="UP000436006">
    <property type="component" value="Unassembled WGS sequence"/>
</dbReference>
<accession>A0A7K1SKK1</accession>
<name>A0A7K1SKK1_9BACT</name>
<dbReference type="Pfam" id="PF11860">
    <property type="entry name" value="Muramidase"/>
    <property type="match status" value="1"/>
</dbReference>
<dbReference type="InterPro" id="IPR024408">
    <property type="entry name" value="Muramidase"/>
</dbReference>